<name>A0A2I0KFZ6_PUNGR</name>
<proteinExistence type="predicted"/>
<evidence type="ECO:0000313" key="1">
    <source>
        <dbReference type="EMBL" id="PKI67424.1"/>
    </source>
</evidence>
<reference evidence="1 2" key="1">
    <citation type="submission" date="2017-11" db="EMBL/GenBank/DDBJ databases">
        <title>De-novo sequencing of pomegranate (Punica granatum L.) genome.</title>
        <authorList>
            <person name="Akparov Z."/>
            <person name="Amiraslanov A."/>
            <person name="Hajiyeva S."/>
            <person name="Abbasov M."/>
            <person name="Kaur K."/>
            <person name="Hamwieh A."/>
            <person name="Solovyev V."/>
            <person name="Salamov A."/>
            <person name="Braich B."/>
            <person name="Kosarev P."/>
            <person name="Mahmoud A."/>
            <person name="Hajiyev E."/>
            <person name="Babayeva S."/>
            <person name="Izzatullayeva V."/>
            <person name="Mammadov A."/>
            <person name="Mammadov A."/>
            <person name="Sharifova S."/>
            <person name="Ojaghi J."/>
            <person name="Eynullazada K."/>
            <person name="Bayramov B."/>
            <person name="Abdulazimova A."/>
            <person name="Shahmuradov I."/>
        </authorList>
    </citation>
    <scope>NUCLEOTIDE SEQUENCE [LARGE SCALE GENOMIC DNA]</scope>
    <source>
        <strain evidence="2">cv. AG2017</strain>
        <tissue evidence="1">Leaf</tissue>
    </source>
</reference>
<sequence length="129" mass="14605">MWTLVGARMRAFRSRSLGVFTFPWGRVTDTRERRSRHLSFYDLLNPCVNQNRELLVCAPEFYLVGACMREAYATRLESIHLPVGTRDGSTLRQRGLKEPGVGSDRTEGLQENRLIPTVTVGPIELPGDI</sequence>
<gene>
    <name evidence="1" type="ORF">CRG98_012186</name>
</gene>
<organism evidence="1 2">
    <name type="scientific">Punica granatum</name>
    <name type="common">Pomegranate</name>
    <dbReference type="NCBI Taxonomy" id="22663"/>
    <lineage>
        <taxon>Eukaryota</taxon>
        <taxon>Viridiplantae</taxon>
        <taxon>Streptophyta</taxon>
        <taxon>Embryophyta</taxon>
        <taxon>Tracheophyta</taxon>
        <taxon>Spermatophyta</taxon>
        <taxon>Magnoliopsida</taxon>
        <taxon>eudicotyledons</taxon>
        <taxon>Gunneridae</taxon>
        <taxon>Pentapetalae</taxon>
        <taxon>rosids</taxon>
        <taxon>malvids</taxon>
        <taxon>Myrtales</taxon>
        <taxon>Lythraceae</taxon>
        <taxon>Punica</taxon>
    </lineage>
</organism>
<dbReference type="Proteomes" id="UP000233551">
    <property type="component" value="Unassembled WGS sequence"/>
</dbReference>
<evidence type="ECO:0000313" key="2">
    <source>
        <dbReference type="Proteomes" id="UP000233551"/>
    </source>
</evidence>
<dbReference type="EMBL" id="PGOL01000602">
    <property type="protein sequence ID" value="PKI67424.1"/>
    <property type="molecule type" value="Genomic_DNA"/>
</dbReference>
<dbReference type="AlphaFoldDB" id="A0A2I0KFZ6"/>
<protein>
    <submittedName>
        <fullName evidence="1">Uncharacterized protein</fullName>
    </submittedName>
</protein>
<comment type="caution">
    <text evidence="1">The sequence shown here is derived from an EMBL/GenBank/DDBJ whole genome shotgun (WGS) entry which is preliminary data.</text>
</comment>
<keyword evidence="2" id="KW-1185">Reference proteome</keyword>
<accession>A0A2I0KFZ6</accession>